<dbReference type="InterPro" id="IPR029044">
    <property type="entry name" value="Nucleotide-diphossugar_trans"/>
</dbReference>
<dbReference type="InterPro" id="IPR005835">
    <property type="entry name" value="NTP_transferase_dom"/>
</dbReference>
<dbReference type="InterPro" id="IPR050065">
    <property type="entry name" value="GlmU-like"/>
</dbReference>
<evidence type="ECO:0000259" key="3">
    <source>
        <dbReference type="Pfam" id="PF00483"/>
    </source>
</evidence>
<sequence length="288" mass="32527">MTNTLIILAGGASSRMKKSMASKLSKEMVTQANTRSKALILLNDRPMLDYVLYNAKQAGITQVIIVIGPQGDLFKEYYGNEDQNNNFHGLHISYAVQHIPEDRVKPLGTADALLQAIEQYPRLQSDTFLVCNADNLYSTTAFFALRENKNPHAFLNYDRAALKYPMERIARFALTKVTTELYLEDIIEKPEASEVGDYKNADGTFRVSMNIFKFQGASFYPYLVACPIHPERNEKELPTAILAMVREHPTAMQAIPFSEHVPDLTGKDDIFILNDYLSTHIPTLDWNA</sequence>
<protein>
    <submittedName>
        <fullName evidence="4">Glucose-1-phosphate adenylyltransferase</fullName>
    </submittedName>
</protein>
<dbReference type="Proteomes" id="UP000198379">
    <property type="component" value="Unassembled WGS sequence"/>
</dbReference>
<accession>A0A239A8Y1</accession>
<keyword evidence="2 4" id="KW-0548">Nucleotidyltransferase</keyword>
<dbReference type="OrthoDB" id="9779926at2"/>
<gene>
    <name evidence="4" type="ORF">SAMN06265376_104195</name>
</gene>
<dbReference type="PANTHER" id="PTHR43584:SF8">
    <property type="entry name" value="N-ACETYLMURAMATE ALPHA-1-PHOSPHATE URIDYLYLTRANSFERASE"/>
    <property type="match status" value="1"/>
</dbReference>
<dbReference type="Pfam" id="PF00483">
    <property type="entry name" value="NTP_transferase"/>
    <property type="match status" value="1"/>
</dbReference>
<dbReference type="GO" id="GO:0016779">
    <property type="term" value="F:nucleotidyltransferase activity"/>
    <property type="evidence" value="ECO:0007669"/>
    <property type="project" value="UniProtKB-KW"/>
</dbReference>
<reference evidence="4 5" key="1">
    <citation type="submission" date="2017-06" db="EMBL/GenBank/DDBJ databases">
        <authorList>
            <person name="Kim H.J."/>
            <person name="Triplett B.A."/>
        </authorList>
    </citation>
    <scope>NUCLEOTIDE SEQUENCE [LARGE SCALE GENOMIC DNA]</scope>
    <source>
        <strain evidence="4 5">DSM 25597</strain>
    </source>
</reference>
<dbReference type="SUPFAM" id="SSF53448">
    <property type="entry name" value="Nucleotide-diphospho-sugar transferases"/>
    <property type="match status" value="1"/>
</dbReference>
<organism evidence="4 5">
    <name type="scientific">Dokdonia pacifica</name>
    <dbReference type="NCBI Taxonomy" id="1627892"/>
    <lineage>
        <taxon>Bacteria</taxon>
        <taxon>Pseudomonadati</taxon>
        <taxon>Bacteroidota</taxon>
        <taxon>Flavobacteriia</taxon>
        <taxon>Flavobacteriales</taxon>
        <taxon>Flavobacteriaceae</taxon>
        <taxon>Dokdonia</taxon>
    </lineage>
</organism>
<dbReference type="PANTHER" id="PTHR43584">
    <property type="entry name" value="NUCLEOTIDYL TRANSFERASE"/>
    <property type="match status" value="1"/>
</dbReference>
<dbReference type="EMBL" id="FZNY01000004">
    <property type="protein sequence ID" value="SNR91343.1"/>
    <property type="molecule type" value="Genomic_DNA"/>
</dbReference>
<evidence type="ECO:0000256" key="1">
    <source>
        <dbReference type="ARBA" id="ARBA00022679"/>
    </source>
</evidence>
<evidence type="ECO:0000313" key="5">
    <source>
        <dbReference type="Proteomes" id="UP000198379"/>
    </source>
</evidence>
<name>A0A239A8Y1_9FLAO</name>
<proteinExistence type="predicted"/>
<keyword evidence="1 4" id="KW-0808">Transferase</keyword>
<evidence type="ECO:0000256" key="2">
    <source>
        <dbReference type="ARBA" id="ARBA00022695"/>
    </source>
</evidence>
<evidence type="ECO:0000313" key="4">
    <source>
        <dbReference type="EMBL" id="SNR91343.1"/>
    </source>
</evidence>
<dbReference type="Gene3D" id="3.90.550.10">
    <property type="entry name" value="Spore Coat Polysaccharide Biosynthesis Protein SpsA, Chain A"/>
    <property type="match status" value="1"/>
</dbReference>
<dbReference type="AlphaFoldDB" id="A0A239A8Y1"/>
<keyword evidence="5" id="KW-1185">Reference proteome</keyword>
<dbReference type="RefSeq" id="WP_089372008.1">
    <property type="nucleotide sequence ID" value="NZ_BMEP01000007.1"/>
</dbReference>
<feature type="domain" description="Nucleotidyl transferase" evidence="3">
    <location>
        <begin position="6"/>
        <end position="204"/>
    </location>
</feature>